<proteinExistence type="predicted"/>
<sequence length="153" mass="17088">MENHGDQVKAIIKELRNGVSKQIVTKLDLNKCERVIENLTSLSVGCEECQNHLLELKNHFEHLKTNVDQIEETDFKQHKQLINQIVSHPQKKHKLVPEGYYLGIYMSVGMSLGVVFGLTIFENIALGLPIGMCMGIAIGASLDADAKKKGKTF</sequence>
<evidence type="ECO:0000256" key="1">
    <source>
        <dbReference type="SAM" id="Phobius"/>
    </source>
</evidence>
<accession>A0A179SMQ5</accession>
<dbReference type="AlphaFoldDB" id="A0A179SMQ5"/>
<evidence type="ECO:0000313" key="4">
    <source>
        <dbReference type="Proteomes" id="UP000078534"/>
    </source>
</evidence>
<organism evidence="3 4">
    <name type="scientific">Metabacillus litoralis</name>
    <dbReference type="NCBI Taxonomy" id="152268"/>
    <lineage>
        <taxon>Bacteria</taxon>
        <taxon>Bacillati</taxon>
        <taxon>Bacillota</taxon>
        <taxon>Bacilli</taxon>
        <taxon>Bacillales</taxon>
        <taxon>Bacillaceae</taxon>
        <taxon>Metabacillus</taxon>
    </lineage>
</organism>
<gene>
    <name evidence="3" type="ORF">A6K24_11555</name>
</gene>
<name>A0A179SMQ5_9BACI</name>
<dbReference type="EMBL" id="LWSG01000044">
    <property type="protein sequence ID" value="OAS82751.1"/>
    <property type="molecule type" value="Genomic_DNA"/>
</dbReference>
<keyword evidence="1" id="KW-0812">Transmembrane</keyword>
<feature type="domain" description="Glycine zipper-like" evidence="2">
    <location>
        <begin position="102"/>
        <end position="142"/>
    </location>
</feature>
<comment type="caution">
    <text evidence="3">The sequence shown here is derived from an EMBL/GenBank/DDBJ whole genome shotgun (WGS) entry which is preliminary data.</text>
</comment>
<evidence type="ECO:0000313" key="3">
    <source>
        <dbReference type="EMBL" id="OAS82751.1"/>
    </source>
</evidence>
<dbReference type="InterPro" id="IPR058598">
    <property type="entry name" value="Gly_zipper-like_dom"/>
</dbReference>
<keyword evidence="1" id="KW-0472">Membrane</keyword>
<keyword evidence="1" id="KW-1133">Transmembrane helix</keyword>
<dbReference type="STRING" id="152268.A6K24_11555"/>
<keyword evidence="4" id="KW-1185">Reference proteome</keyword>
<dbReference type="Proteomes" id="UP000078534">
    <property type="component" value="Unassembled WGS sequence"/>
</dbReference>
<protein>
    <recommendedName>
        <fullName evidence="2">Glycine zipper-like domain-containing protein</fullName>
    </recommendedName>
</protein>
<feature type="transmembrane region" description="Helical" evidence="1">
    <location>
        <begin position="99"/>
        <end position="118"/>
    </location>
</feature>
<reference evidence="4" key="1">
    <citation type="submission" date="2016-04" db="EMBL/GenBank/DDBJ databases">
        <authorList>
            <person name="Lyu Z."/>
            <person name="Lyu W."/>
        </authorList>
    </citation>
    <scope>NUCLEOTIDE SEQUENCE [LARGE SCALE GENOMIC DNA]</scope>
    <source>
        <strain evidence="4">C44</strain>
    </source>
</reference>
<dbReference type="Pfam" id="PF26273">
    <property type="entry name" value="Gly_zipper"/>
    <property type="match status" value="1"/>
</dbReference>
<evidence type="ECO:0000259" key="2">
    <source>
        <dbReference type="Pfam" id="PF26273"/>
    </source>
</evidence>
<feature type="transmembrane region" description="Helical" evidence="1">
    <location>
        <begin position="124"/>
        <end position="142"/>
    </location>
</feature>
<dbReference type="RefSeq" id="WP_066339184.1">
    <property type="nucleotide sequence ID" value="NZ_LWSG01000044.1"/>
</dbReference>